<proteinExistence type="predicted"/>
<accession>A0ACB0DY41</accession>
<protein>
    <submittedName>
        <fullName evidence="1">Uncharacterized protein</fullName>
    </submittedName>
</protein>
<gene>
    <name evidence="1" type="ORF">MRATA1EN3_LOCUS4383</name>
</gene>
<name>A0ACB0DY41_RANTA</name>
<evidence type="ECO:0000313" key="1">
    <source>
        <dbReference type="EMBL" id="CAI9693170.1"/>
    </source>
</evidence>
<sequence length="96" mass="10527">MAVKPIQVYLPRQTTTKHVPRDTHAQCSVRSQRAQNRAKSRSAEHAAGGRQRVGDSPTGAILLTSSQTELRTWCSHGASSKKSNGWARRLCSLTLT</sequence>
<reference evidence="1" key="1">
    <citation type="submission" date="2023-05" db="EMBL/GenBank/DDBJ databases">
        <authorList>
            <consortium name="ELIXIR-Norway"/>
        </authorList>
    </citation>
    <scope>NUCLEOTIDE SEQUENCE</scope>
</reference>
<dbReference type="EMBL" id="OX596095">
    <property type="protein sequence ID" value="CAI9693170.1"/>
    <property type="molecule type" value="Genomic_DNA"/>
</dbReference>
<dbReference type="Proteomes" id="UP001162501">
    <property type="component" value="Chromosome 11"/>
</dbReference>
<evidence type="ECO:0000313" key="2">
    <source>
        <dbReference type="Proteomes" id="UP001162501"/>
    </source>
</evidence>
<organism evidence="1 2">
    <name type="scientific">Rangifer tarandus platyrhynchus</name>
    <name type="common">Svalbard reindeer</name>
    <dbReference type="NCBI Taxonomy" id="3082113"/>
    <lineage>
        <taxon>Eukaryota</taxon>
        <taxon>Metazoa</taxon>
        <taxon>Chordata</taxon>
        <taxon>Craniata</taxon>
        <taxon>Vertebrata</taxon>
        <taxon>Euteleostomi</taxon>
        <taxon>Mammalia</taxon>
        <taxon>Eutheria</taxon>
        <taxon>Laurasiatheria</taxon>
        <taxon>Artiodactyla</taxon>
        <taxon>Ruminantia</taxon>
        <taxon>Pecora</taxon>
        <taxon>Cervidae</taxon>
        <taxon>Odocoileinae</taxon>
        <taxon>Rangifer</taxon>
    </lineage>
</organism>